<reference evidence="8" key="1">
    <citation type="journal article" date="2014" name="Genome Announc.">
        <title>Draft genome sequence of the formaldehyde-resistant fungus Byssochlamys spectabilis No. 5 (anamorph Paecilomyces variotii No. 5) (NBRC109023).</title>
        <authorList>
            <person name="Oka T."/>
            <person name="Ekino K."/>
            <person name="Fukuda K."/>
            <person name="Nomura Y."/>
        </authorList>
    </citation>
    <scope>NUCLEOTIDE SEQUENCE [LARGE SCALE GENOMIC DNA]</scope>
    <source>
        <strain evidence="8">No. 5 / NBRC 109023</strain>
    </source>
</reference>
<keyword evidence="3" id="KW-0285">Flavoprotein</keyword>
<keyword evidence="4" id="KW-0274">FAD</keyword>
<dbReference type="GO" id="GO:0050661">
    <property type="term" value="F:NADP binding"/>
    <property type="evidence" value="ECO:0007669"/>
    <property type="project" value="InterPro"/>
</dbReference>
<evidence type="ECO:0000256" key="2">
    <source>
        <dbReference type="ARBA" id="ARBA00010139"/>
    </source>
</evidence>
<comment type="cofactor">
    <cofactor evidence="1">
        <name>FAD</name>
        <dbReference type="ChEBI" id="CHEBI:57692"/>
    </cofactor>
</comment>
<evidence type="ECO:0000256" key="4">
    <source>
        <dbReference type="ARBA" id="ARBA00022827"/>
    </source>
</evidence>
<dbReference type="InParanoid" id="V5GH14"/>
<dbReference type="GO" id="GO:0004499">
    <property type="term" value="F:N,N-dimethylaniline monooxygenase activity"/>
    <property type="evidence" value="ECO:0007669"/>
    <property type="project" value="InterPro"/>
</dbReference>
<evidence type="ECO:0000256" key="5">
    <source>
        <dbReference type="ARBA" id="ARBA00023002"/>
    </source>
</evidence>
<accession>V5GH14</accession>
<dbReference type="AlphaFoldDB" id="V5GH14"/>
<comment type="similarity">
    <text evidence="2">Belongs to the FAD-binding monooxygenase family.</text>
</comment>
<dbReference type="OrthoDB" id="74360at2759"/>
<dbReference type="GO" id="GO:0050660">
    <property type="term" value="F:flavin adenine dinucleotide binding"/>
    <property type="evidence" value="ECO:0007669"/>
    <property type="project" value="InterPro"/>
</dbReference>
<keyword evidence="6" id="KW-0472">Membrane</keyword>
<dbReference type="SUPFAM" id="SSF51905">
    <property type="entry name" value="FAD/NAD(P)-binding domain"/>
    <property type="match status" value="2"/>
</dbReference>
<dbReference type="EMBL" id="BAUL01000399">
    <property type="protein sequence ID" value="GAE00243.1"/>
    <property type="molecule type" value="Genomic_DNA"/>
</dbReference>
<keyword evidence="8" id="KW-1185">Reference proteome</keyword>
<dbReference type="Pfam" id="PF00743">
    <property type="entry name" value="FMO-like"/>
    <property type="match status" value="1"/>
</dbReference>
<dbReference type="Proteomes" id="UP000018001">
    <property type="component" value="Unassembled WGS sequence"/>
</dbReference>
<keyword evidence="5" id="KW-0560">Oxidoreductase</keyword>
<keyword evidence="6" id="KW-1133">Transmembrane helix</keyword>
<dbReference type="eggNOG" id="KOG1399">
    <property type="taxonomic scope" value="Eukaryota"/>
</dbReference>
<name>V5GH14_BYSSN</name>
<dbReference type="PANTHER" id="PTHR42877:SF4">
    <property type="entry name" value="FAD_NAD(P)-BINDING DOMAIN-CONTAINING PROTEIN-RELATED"/>
    <property type="match status" value="1"/>
</dbReference>
<dbReference type="InterPro" id="IPR036188">
    <property type="entry name" value="FAD/NAD-bd_sf"/>
</dbReference>
<keyword evidence="6" id="KW-0812">Transmembrane</keyword>
<dbReference type="PANTHER" id="PTHR42877">
    <property type="entry name" value="L-ORNITHINE N(5)-MONOOXYGENASE-RELATED"/>
    <property type="match status" value="1"/>
</dbReference>
<evidence type="ECO:0000313" key="7">
    <source>
        <dbReference type="EMBL" id="GAE00243.1"/>
    </source>
</evidence>
<evidence type="ECO:0000313" key="8">
    <source>
        <dbReference type="Proteomes" id="UP000018001"/>
    </source>
</evidence>
<dbReference type="HOGENOM" id="CLU_006937_7_1_1"/>
<evidence type="ECO:0000256" key="1">
    <source>
        <dbReference type="ARBA" id="ARBA00001974"/>
    </source>
</evidence>
<evidence type="ECO:0000256" key="6">
    <source>
        <dbReference type="SAM" id="Phobius"/>
    </source>
</evidence>
<gene>
    <name evidence="7" type="ORF">PVAR5_8982</name>
</gene>
<organism evidence="7 8">
    <name type="scientific">Byssochlamys spectabilis (strain No. 5 / NBRC 109023)</name>
    <name type="common">Paecilomyces variotii</name>
    <dbReference type="NCBI Taxonomy" id="1356009"/>
    <lineage>
        <taxon>Eukaryota</taxon>
        <taxon>Fungi</taxon>
        <taxon>Dikarya</taxon>
        <taxon>Ascomycota</taxon>
        <taxon>Pezizomycotina</taxon>
        <taxon>Eurotiomycetes</taxon>
        <taxon>Eurotiomycetidae</taxon>
        <taxon>Eurotiales</taxon>
        <taxon>Thermoascaceae</taxon>
        <taxon>Paecilomyces</taxon>
    </lineage>
</organism>
<comment type="caution">
    <text evidence="7">The sequence shown here is derived from an EMBL/GenBank/DDBJ whole genome shotgun (WGS) entry which is preliminary data.</text>
</comment>
<keyword evidence="7" id="KW-0503">Monooxygenase</keyword>
<proteinExistence type="inferred from homology"/>
<sequence>MESTSKSTKTAVVIIGAGISGLCTAIDMIRHNHSRDFIIVEKASEVGGTWNDNRYPGSCCDVASHLYSYSFEPNPLWTRDYPGQEEILAYLIHVAERWGLYQHIRFNTEVVEAQWDEESHRWHIITTSSPQRDAEPVLQHILNADFLVSGVGQLNHPYFPPIAGLEMFQGKVMHSARWDCGYEFQNKKVAVIGNGATAAQIIPEISKLADSVSVYQRTPNWVIPRGDREIGKIAQWGYQNLPYVRMIYRAVIMSYREKFYDAAVNPKSWLHGVVRGMSLDLLNRQIPDNQDLRKKLVPDYPPGCKRIIISDDYFAALNKPHVTLETTTIHRVDETGISTENGEHRVFDIIVLATGFRATEFLHPIKVAGLGHRSLQDVWKKGPRAYLGISVESMPNFGILYGPNTNLGHNSIILMIETQSRYINALISAVLMARSRGEHLTILPKAETVETYNEEIQDRLTRTTFADPRCSSWYKTSDGHITNNWCGTVVEYQKRLSQVVWSDYTIFGTKSGAWIPNGTERLGRVVEEIHLPRYLIITGIGALGVLFWFKKRSV</sequence>
<dbReference type="Gene3D" id="3.50.50.60">
    <property type="entry name" value="FAD/NAD(P)-binding domain"/>
    <property type="match status" value="2"/>
</dbReference>
<feature type="transmembrane region" description="Helical" evidence="6">
    <location>
        <begin position="531"/>
        <end position="549"/>
    </location>
</feature>
<evidence type="ECO:0000256" key="3">
    <source>
        <dbReference type="ARBA" id="ARBA00022630"/>
    </source>
</evidence>
<protein>
    <submittedName>
        <fullName evidence="7">Monooxygenase</fullName>
    </submittedName>
</protein>
<dbReference type="InterPro" id="IPR020946">
    <property type="entry name" value="Flavin_mOase-like"/>
</dbReference>
<dbReference type="InterPro" id="IPR051209">
    <property type="entry name" value="FAD-bind_Monooxygenase_sf"/>
</dbReference>